<dbReference type="InterPro" id="IPR036736">
    <property type="entry name" value="ACP-like_sf"/>
</dbReference>
<dbReference type="CDD" id="cd05930">
    <property type="entry name" value="A_NRPS"/>
    <property type="match status" value="1"/>
</dbReference>
<dbReference type="Gene3D" id="3.40.50.1820">
    <property type="entry name" value="alpha/beta hydrolase"/>
    <property type="match status" value="1"/>
</dbReference>
<evidence type="ECO:0000256" key="2">
    <source>
        <dbReference type="ARBA" id="ARBA00022450"/>
    </source>
</evidence>
<dbReference type="InterPro" id="IPR010071">
    <property type="entry name" value="AA_adenyl_dom"/>
</dbReference>
<dbReference type="InterPro" id="IPR006162">
    <property type="entry name" value="Ppantetheine_attach_site"/>
</dbReference>
<dbReference type="RefSeq" id="WP_167222891.1">
    <property type="nucleotide sequence ID" value="NZ_VUYU01000004.1"/>
</dbReference>
<evidence type="ECO:0000256" key="1">
    <source>
        <dbReference type="ARBA" id="ARBA00001957"/>
    </source>
</evidence>
<evidence type="ECO:0000256" key="3">
    <source>
        <dbReference type="ARBA" id="ARBA00022553"/>
    </source>
</evidence>
<dbReference type="SUPFAM" id="SSF52777">
    <property type="entry name" value="CoA-dependent acyltransferases"/>
    <property type="match status" value="2"/>
</dbReference>
<feature type="non-terminal residue" evidence="5">
    <location>
        <position position="1"/>
    </location>
</feature>
<dbReference type="PROSITE" id="PS00012">
    <property type="entry name" value="PHOSPHOPANTETHEINE"/>
    <property type="match status" value="1"/>
</dbReference>
<dbReference type="Proteomes" id="UP000785613">
    <property type="component" value="Unassembled WGS sequence"/>
</dbReference>
<dbReference type="PROSITE" id="PS00455">
    <property type="entry name" value="AMP_BINDING"/>
    <property type="match status" value="1"/>
</dbReference>
<comment type="cofactor">
    <cofactor evidence="1">
        <name>pantetheine 4'-phosphate</name>
        <dbReference type="ChEBI" id="CHEBI:47942"/>
    </cofactor>
</comment>
<evidence type="ECO:0000313" key="6">
    <source>
        <dbReference type="Proteomes" id="UP000785613"/>
    </source>
</evidence>
<dbReference type="InterPro" id="IPR029058">
    <property type="entry name" value="AB_hydrolase_fold"/>
</dbReference>
<dbReference type="EMBL" id="VUYU01000004">
    <property type="protein sequence ID" value="NHZ33324.1"/>
    <property type="molecule type" value="Genomic_DNA"/>
</dbReference>
<dbReference type="SUPFAM" id="SSF56801">
    <property type="entry name" value="Acetyl-CoA synthetase-like"/>
    <property type="match status" value="1"/>
</dbReference>
<evidence type="ECO:0000313" key="5">
    <source>
        <dbReference type="EMBL" id="NHZ33324.1"/>
    </source>
</evidence>
<dbReference type="Gene3D" id="2.30.38.10">
    <property type="entry name" value="Luciferase, Domain 3"/>
    <property type="match status" value="1"/>
</dbReference>
<proteinExistence type="predicted"/>
<dbReference type="InterPro" id="IPR001242">
    <property type="entry name" value="Condensation_dom"/>
</dbReference>
<dbReference type="Pfam" id="PF00668">
    <property type="entry name" value="Condensation"/>
    <property type="match status" value="1"/>
</dbReference>
<dbReference type="InterPro" id="IPR025110">
    <property type="entry name" value="AMP-bd_C"/>
</dbReference>
<comment type="caution">
    <text evidence="5">The sequence shown here is derived from an EMBL/GenBank/DDBJ whole genome shotgun (WGS) entry which is preliminary data.</text>
</comment>
<organism evidence="5 6">
    <name type="scientific">Massilia rubra</name>
    <dbReference type="NCBI Taxonomy" id="2607910"/>
    <lineage>
        <taxon>Bacteria</taxon>
        <taxon>Pseudomonadati</taxon>
        <taxon>Pseudomonadota</taxon>
        <taxon>Betaproteobacteria</taxon>
        <taxon>Burkholderiales</taxon>
        <taxon>Oxalobacteraceae</taxon>
        <taxon>Telluria group</taxon>
        <taxon>Massilia</taxon>
    </lineage>
</organism>
<dbReference type="InterPro" id="IPR020806">
    <property type="entry name" value="PKS_PP-bd"/>
</dbReference>
<dbReference type="PANTHER" id="PTHR45527:SF1">
    <property type="entry name" value="FATTY ACID SYNTHASE"/>
    <property type="match status" value="1"/>
</dbReference>
<reference evidence="5 6" key="1">
    <citation type="submission" date="2019-09" db="EMBL/GenBank/DDBJ databases">
        <title>Taxonomy of Antarctic Massilia spp.: description of Massilia rubra sp. nov., Massilia aquatica sp. nov., Massilia mucilaginosa sp. nov., Massilia frigida sp. nov. isolated from streams, lakes and regoliths.</title>
        <authorList>
            <person name="Holochova P."/>
            <person name="Sedlacek I."/>
            <person name="Kralova S."/>
            <person name="Maslanova I."/>
            <person name="Busse H.-J."/>
            <person name="Stankova E."/>
            <person name="Vrbovska V."/>
            <person name="Kovarovic V."/>
            <person name="Bartak M."/>
            <person name="Svec P."/>
            <person name="Pantucek R."/>
        </authorList>
    </citation>
    <scope>NUCLEOTIDE SEQUENCE [LARGE SCALE GENOMIC DNA]</scope>
    <source>
        <strain evidence="5 6">CCM 8692</strain>
    </source>
</reference>
<name>A0ABX0LH41_9BURK</name>
<sequence>APLPLSFAQQRLWFLDQLDHAAGAAYHMPAGLRLSGQLDTDALVRALDRIVARHESLRTCFVEVDGTPWQRIGAAGQGMALARHDLSHLRGHEQEQALAAQAQDESAAPFDLARGPLIRARLLRLGEREHVLLVTQHHIVSDGWSVGVLVREFAALYTAFSQSLDDPLAPLAIQYADYALWQRDYLQGEALERQCSFWSAHLAGAPALLELPTDHPRPARQSHAGASVAFALPAALTAQLQALGQRHGATLFMVLLGAWSVLMSRLSGQDDVVIGTPVANRQRAEVEPLIGFFVNTLAVRVRLDADPSVAQLLEQVKGTLLDAYAHQDIPFEQVVEVVKPVRSLAHSPLFQVMLTLNNTPERRSIVLPGLSLNGIESDVTSAQCDLTMSLTEVDGVLAGELTYASSLFEQGTILRLISAWETVLTAMAGDDQQTSSRVPLLSASERHRVLETFNTTRQGEPAERTIHRIVEKQAENHPKAVALRCDGQALSYSELNRKANQLAHYLIGLGIEPDQRVAICMDRSLDMFVGLLAVLKAGAAYVPLDPGYPLARLRYMIEDSAPRVLLTRQDFASVVPQPGLPVLAIDGKEEAAIAAASAANPQVDALTAGHLAYVIYTSGSTGTPKGVMIDHAAACNLAMAQRQLLGLTATAQVLQFASFSFDACVWEILMAWGAGATLHVAQRDALLPGSSLCGTMRDLGITHATLPSAVLALSPDIAMLPRLHLIAAGEVLQTQLAERLRSRHVLMNAYGPTEATVCATAYLVRDDSPNRVPIGKPLANMRVYILDRHGAPVPVGVRGEMYIGGAGIGRGYLGRADLTAERFVADPFSDKPGARMYKTGDIGRWLDDGNVDYVGRNDTQVKLRGFRIEPGEIESRLRECAGVREAVVVVRAQAAAADTLVAYLTCDTEDGGNSAHWRRHLSELLPDYMVPAHFVVLAAMPLTPNGKIDVGNLPAPQRAALALAAVEEPDGPVETVLAALWCELLGLARVGRNDNFFELGGHSLQVVRLIGRIREQFDVELSPKAVFQSPVLVDLSETIIEAKLAAFSDEELAAMDAELNVLSERELLNLISESKDD</sequence>
<dbReference type="SMART" id="SM00823">
    <property type="entry name" value="PKS_PP"/>
    <property type="match status" value="1"/>
</dbReference>
<dbReference type="Gene3D" id="3.40.50.980">
    <property type="match status" value="2"/>
</dbReference>
<dbReference type="Gene3D" id="3.30.300.30">
    <property type="match status" value="1"/>
</dbReference>
<dbReference type="Pfam" id="PF13193">
    <property type="entry name" value="AMP-binding_C"/>
    <property type="match status" value="1"/>
</dbReference>
<dbReference type="Gene3D" id="3.30.559.10">
    <property type="entry name" value="Chloramphenicol acetyltransferase-like domain"/>
    <property type="match status" value="1"/>
</dbReference>
<protein>
    <submittedName>
        <fullName evidence="5">Amino acid adenylation domain-containing protein</fullName>
    </submittedName>
</protein>
<keyword evidence="3" id="KW-0597">Phosphoprotein</keyword>
<accession>A0ABX0LH41</accession>
<dbReference type="Pfam" id="PF00550">
    <property type="entry name" value="PP-binding"/>
    <property type="match status" value="1"/>
</dbReference>
<dbReference type="PANTHER" id="PTHR45527">
    <property type="entry name" value="NONRIBOSOMAL PEPTIDE SYNTHETASE"/>
    <property type="match status" value="1"/>
</dbReference>
<dbReference type="InterPro" id="IPR023213">
    <property type="entry name" value="CAT-like_dom_sf"/>
</dbReference>
<dbReference type="CDD" id="cd19531">
    <property type="entry name" value="LCL_NRPS-like"/>
    <property type="match status" value="1"/>
</dbReference>
<keyword evidence="2" id="KW-0596">Phosphopantetheine</keyword>
<dbReference type="SUPFAM" id="SSF47336">
    <property type="entry name" value="ACP-like"/>
    <property type="match status" value="1"/>
</dbReference>
<dbReference type="InterPro" id="IPR009081">
    <property type="entry name" value="PP-bd_ACP"/>
</dbReference>
<dbReference type="InterPro" id="IPR045851">
    <property type="entry name" value="AMP-bd_C_sf"/>
</dbReference>
<dbReference type="InterPro" id="IPR000873">
    <property type="entry name" value="AMP-dep_synth/lig_dom"/>
</dbReference>
<evidence type="ECO:0000259" key="4">
    <source>
        <dbReference type="PROSITE" id="PS50075"/>
    </source>
</evidence>
<dbReference type="PROSITE" id="PS50075">
    <property type="entry name" value="CARRIER"/>
    <property type="match status" value="1"/>
</dbReference>
<gene>
    <name evidence="5" type="ORF">F0185_06940</name>
</gene>
<dbReference type="NCBIfam" id="TIGR01733">
    <property type="entry name" value="AA-adenyl-dom"/>
    <property type="match status" value="1"/>
</dbReference>
<dbReference type="Pfam" id="PF00501">
    <property type="entry name" value="AMP-binding"/>
    <property type="match status" value="1"/>
</dbReference>
<feature type="domain" description="Carrier" evidence="4">
    <location>
        <begin position="968"/>
        <end position="1043"/>
    </location>
</feature>
<dbReference type="Gene3D" id="3.30.559.30">
    <property type="entry name" value="Nonribosomal peptide synthetase, condensation domain"/>
    <property type="match status" value="1"/>
</dbReference>
<dbReference type="InterPro" id="IPR020845">
    <property type="entry name" value="AMP-binding_CS"/>
</dbReference>
<keyword evidence="6" id="KW-1185">Reference proteome</keyword>